<feature type="region of interest" description="Disordered" evidence="1">
    <location>
        <begin position="1"/>
        <end position="26"/>
    </location>
</feature>
<dbReference type="GO" id="GO:0005524">
    <property type="term" value="F:ATP binding"/>
    <property type="evidence" value="ECO:0007669"/>
    <property type="project" value="InterPro"/>
</dbReference>
<name>A0A6A6XDN5_9PLEO</name>
<feature type="compositionally biased region" description="Gly residues" evidence="1">
    <location>
        <begin position="1"/>
        <end position="10"/>
    </location>
</feature>
<dbReference type="SUPFAM" id="SSF56112">
    <property type="entry name" value="Protein kinase-like (PK-like)"/>
    <property type="match status" value="1"/>
</dbReference>
<dbReference type="InterPro" id="IPR011009">
    <property type="entry name" value="Kinase-like_dom_sf"/>
</dbReference>
<keyword evidence="3" id="KW-0418">Kinase</keyword>
<dbReference type="AlphaFoldDB" id="A0A6A6XDN5"/>
<protein>
    <submittedName>
        <fullName evidence="3">Kinase-like protein</fullName>
    </submittedName>
</protein>
<dbReference type="InterPro" id="IPR053083">
    <property type="entry name" value="TF_kinase-domain_protein"/>
</dbReference>
<dbReference type="OrthoDB" id="3673723at2759"/>
<evidence type="ECO:0000313" key="3">
    <source>
        <dbReference type="EMBL" id="KAF2794143.1"/>
    </source>
</evidence>
<dbReference type="PROSITE" id="PS50011">
    <property type="entry name" value="PROTEIN_KINASE_DOM"/>
    <property type="match status" value="1"/>
</dbReference>
<evidence type="ECO:0000256" key="1">
    <source>
        <dbReference type="SAM" id="MobiDB-lite"/>
    </source>
</evidence>
<evidence type="ECO:0000313" key="4">
    <source>
        <dbReference type="Proteomes" id="UP000799757"/>
    </source>
</evidence>
<evidence type="ECO:0000259" key="2">
    <source>
        <dbReference type="PROSITE" id="PS50011"/>
    </source>
</evidence>
<gene>
    <name evidence="3" type="ORF">K505DRAFT_337193</name>
</gene>
<proteinExistence type="predicted"/>
<dbReference type="EMBL" id="MU001901">
    <property type="protein sequence ID" value="KAF2794143.1"/>
    <property type="molecule type" value="Genomic_DNA"/>
</dbReference>
<keyword evidence="4" id="KW-1185">Reference proteome</keyword>
<dbReference type="GO" id="GO:0004672">
    <property type="term" value="F:protein kinase activity"/>
    <property type="evidence" value="ECO:0007669"/>
    <property type="project" value="InterPro"/>
</dbReference>
<dbReference type="Gene3D" id="1.10.510.10">
    <property type="entry name" value="Transferase(Phosphotransferase) domain 1"/>
    <property type="match status" value="1"/>
</dbReference>
<dbReference type="InterPro" id="IPR000719">
    <property type="entry name" value="Prot_kinase_dom"/>
</dbReference>
<reference evidence="3" key="1">
    <citation type="journal article" date="2020" name="Stud. Mycol.">
        <title>101 Dothideomycetes genomes: a test case for predicting lifestyles and emergence of pathogens.</title>
        <authorList>
            <person name="Haridas S."/>
            <person name="Albert R."/>
            <person name="Binder M."/>
            <person name="Bloem J."/>
            <person name="Labutti K."/>
            <person name="Salamov A."/>
            <person name="Andreopoulos B."/>
            <person name="Baker S."/>
            <person name="Barry K."/>
            <person name="Bills G."/>
            <person name="Bluhm B."/>
            <person name="Cannon C."/>
            <person name="Castanera R."/>
            <person name="Culley D."/>
            <person name="Daum C."/>
            <person name="Ezra D."/>
            <person name="Gonzalez J."/>
            <person name="Henrissat B."/>
            <person name="Kuo A."/>
            <person name="Liang C."/>
            <person name="Lipzen A."/>
            <person name="Lutzoni F."/>
            <person name="Magnuson J."/>
            <person name="Mondo S."/>
            <person name="Nolan M."/>
            <person name="Ohm R."/>
            <person name="Pangilinan J."/>
            <person name="Park H.-J."/>
            <person name="Ramirez L."/>
            <person name="Alfaro M."/>
            <person name="Sun H."/>
            <person name="Tritt A."/>
            <person name="Yoshinaga Y."/>
            <person name="Zwiers L.-H."/>
            <person name="Turgeon B."/>
            <person name="Goodwin S."/>
            <person name="Spatafora J."/>
            <person name="Crous P."/>
            <person name="Grigoriev I."/>
        </authorList>
    </citation>
    <scope>NUCLEOTIDE SEQUENCE</scope>
    <source>
        <strain evidence="3">CBS 109.77</strain>
    </source>
</reference>
<organism evidence="3 4">
    <name type="scientific">Melanomma pulvis-pyrius CBS 109.77</name>
    <dbReference type="NCBI Taxonomy" id="1314802"/>
    <lineage>
        <taxon>Eukaryota</taxon>
        <taxon>Fungi</taxon>
        <taxon>Dikarya</taxon>
        <taxon>Ascomycota</taxon>
        <taxon>Pezizomycotina</taxon>
        <taxon>Dothideomycetes</taxon>
        <taxon>Pleosporomycetidae</taxon>
        <taxon>Pleosporales</taxon>
        <taxon>Melanommataceae</taxon>
        <taxon>Melanomma</taxon>
    </lineage>
</organism>
<accession>A0A6A6XDN5</accession>
<dbReference type="InterPro" id="IPR008271">
    <property type="entry name" value="Ser/Thr_kinase_AS"/>
</dbReference>
<sequence>MEGTSGGTAGGSHDLPVVPVAYSPDEPHPSSAMSFCRYRLHRRTCDLDHRAVPNPTKLFGQITTDQGYAKNANNENYRYIRFQMTTKGGDLIDPDIYCQPSVNDIVKGQKVTGPADDIDQVDYDPIFRVNDSEETTKAKHRRVFRRGEWTRVDEWPKNLEQNTKQTIELVYRGPNDDVTCINASDGHKEVYRMKTSHTAVQCMHRILNTQWRLRPEPSMEQLNIDLKLWADVSGAYDASGTTYLLEATAPQDSQVHATFKKTEMGHWQHSTGDESQTTKKHRVAYKLYTCEEISSEPRVYLHNTAKDIWYRVVRYRKEGAQHNKSFPDPETVTEHIHHVLGADGESSRWEFTKVFSQGNAGEQRLITLWLLRADDGTILDRIVVKNADNDDQRYYDQVNHHEKLTYQDTQNVIIPLRGWSIDDYSPKDLRLFIEYAPHGTLSDLINHGYRSQGYKPISEIWIWLLFRNLVRACQLMERNNMLYVDFKCDNILIRESQDDREFAGYCVPVVADFDAICEFVEPVIRGYGTNGFIAPEQKEGEEHEEPSTGLHVFAVGLVIWSTMRLRPMGLMTEKFDQPGRDQSGQGPHLGQGPYPGQPDMQFWPDRIENDLTVEDPRHYSTRLEGLVQACLRLPVIERPPLAEVGETIDKALVDWGKRIPGLAGLMFDELPKYMRVNCSPDLYPLDPEAKKRRLGQEG</sequence>
<feature type="domain" description="Protein kinase" evidence="2">
    <location>
        <begin position="349"/>
        <end position="652"/>
    </location>
</feature>
<dbReference type="PANTHER" id="PTHR44305:SF2">
    <property type="entry name" value="SI:DKEY-192D15.2"/>
    <property type="match status" value="1"/>
</dbReference>
<dbReference type="Proteomes" id="UP000799757">
    <property type="component" value="Unassembled WGS sequence"/>
</dbReference>
<dbReference type="Pfam" id="PF00069">
    <property type="entry name" value="Pkinase"/>
    <property type="match status" value="1"/>
</dbReference>
<dbReference type="PROSITE" id="PS00108">
    <property type="entry name" value="PROTEIN_KINASE_ST"/>
    <property type="match status" value="1"/>
</dbReference>
<dbReference type="SMART" id="SM00220">
    <property type="entry name" value="S_TKc"/>
    <property type="match status" value="1"/>
</dbReference>
<feature type="region of interest" description="Disordered" evidence="1">
    <location>
        <begin position="573"/>
        <end position="598"/>
    </location>
</feature>
<keyword evidence="3" id="KW-0808">Transferase</keyword>
<dbReference type="PANTHER" id="PTHR44305">
    <property type="entry name" value="SI:DKEY-192D15.2-RELATED"/>
    <property type="match status" value="1"/>
</dbReference>